<dbReference type="InterPro" id="IPR025734">
    <property type="entry name" value="EspG"/>
</dbReference>
<dbReference type="EMBL" id="JAKXMK010000023">
    <property type="protein sequence ID" value="MCH6169086.1"/>
    <property type="molecule type" value="Genomic_DNA"/>
</dbReference>
<comment type="similarity">
    <text evidence="2">Belongs to the EspG family.</text>
</comment>
<dbReference type="RefSeq" id="WP_241039723.1">
    <property type="nucleotide sequence ID" value="NZ_BAAAJF010000040.1"/>
</dbReference>
<organism evidence="5 6">
    <name type="scientific">Pseudonocardia alaniniphila</name>
    <dbReference type="NCBI Taxonomy" id="75291"/>
    <lineage>
        <taxon>Bacteria</taxon>
        <taxon>Bacillati</taxon>
        <taxon>Actinomycetota</taxon>
        <taxon>Actinomycetes</taxon>
        <taxon>Pseudonocardiales</taxon>
        <taxon>Pseudonocardiaceae</taxon>
        <taxon>Pseudonocardia</taxon>
    </lineage>
</organism>
<reference evidence="5 6" key="1">
    <citation type="submission" date="2022-03" db="EMBL/GenBank/DDBJ databases">
        <title>Pseudonocardia alaer sp. nov., a novel actinomycete isolated from reed forest soil.</title>
        <authorList>
            <person name="Wang L."/>
        </authorList>
    </citation>
    <scope>NUCLEOTIDE SEQUENCE [LARGE SCALE GENOMIC DNA]</scope>
    <source>
        <strain evidence="5 6">Y-16303</strain>
    </source>
</reference>
<gene>
    <name evidence="5" type="ORF">MMF94_25610</name>
</gene>
<name>A0ABS9TLF0_9PSEU</name>
<keyword evidence="6" id="KW-1185">Reference proteome</keyword>
<evidence type="ECO:0000256" key="3">
    <source>
        <dbReference type="ARBA" id="ARBA00022490"/>
    </source>
</evidence>
<accession>A0ABS9TLF0</accession>
<evidence type="ECO:0000256" key="4">
    <source>
        <dbReference type="ARBA" id="ARBA00023186"/>
    </source>
</evidence>
<keyword evidence="3" id="KW-0963">Cytoplasm</keyword>
<dbReference type="Proteomes" id="UP001299970">
    <property type="component" value="Unassembled WGS sequence"/>
</dbReference>
<evidence type="ECO:0000256" key="1">
    <source>
        <dbReference type="ARBA" id="ARBA00004496"/>
    </source>
</evidence>
<protein>
    <submittedName>
        <fullName evidence="5">ESX secretion-associated protein EspG</fullName>
    </submittedName>
</protein>
<dbReference type="Pfam" id="PF14011">
    <property type="entry name" value="ESX-1_EspG"/>
    <property type="match status" value="1"/>
</dbReference>
<evidence type="ECO:0000313" key="5">
    <source>
        <dbReference type="EMBL" id="MCH6169086.1"/>
    </source>
</evidence>
<keyword evidence="4" id="KW-0143">Chaperone</keyword>
<evidence type="ECO:0000256" key="2">
    <source>
        <dbReference type="ARBA" id="ARBA00006411"/>
    </source>
</evidence>
<evidence type="ECO:0000313" key="6">
    <source>
        <dbReference type="Proteomes" id="UP001299970"/>
    </source>
</evidence>
<comment type="subcellular location">
    <subcellularLocation>
        <location evidence="1">Cytoplasm</location>
    </subcellularLocation>
</comment>
<proteinExistence type="inferred from homology"/>
<sequence>MAEPALQPDTPRHVLTAVEFDVMWERLGLGPTPVVLRLASPGRTHAERRDLQEAGWQALRRRGLAGPTGPDPELARLLHLLARPTGQLELRGRWERRVRAVSAGAPGMCVLAVRQDATVTLEAHGSLPAALLRALPHAAPGPGRASTVPSALLASATAPTSGTGLRAALLDADVPPTEAGLLARMLSGITAGAQIVALVADRWGVLRRSGGVLAILDAPRGRYLLTRSSGEDGVEWTTIAPTDARRLAHRMSELLAP</sequence>
<comment type="caution">
    <text evidence="5">The sequence shown here is derived from an EMBL/GenBank/DDBJ whole genome shotgun (WGS) entry which is preliminary data.</text>
</comment>